<dbReference type="Pfam" id="PF07963">
    <property type="entry name" value="N_methyl"/>
    <property type="match status" value="1"/>
</dbReference>
<keyword evidence="2" id="KW-0472">Membrane</keyword>
<dbReference type="SUPFAM" id="SSF54523">
    <property type="entry name" value="Pili subunits"/>
    <property type="match status" value="1"/>
</dbReference>
<dbReference type="GO" id="GO:0016020">
    <property type="term" value="C:membrane"/>
    <property type="evidence" value="ECO:0007669"/>
    <property type="project" value="UniProtKB-SubCell"/>
</dbReference>
<dbReference type="NCBIfam" id="TIGR02532">
    <property type="entry name" value="IV_pilin_GFxxxE"/>
    <property type="match status" value="1"/>
</dbReference>
<keyword evidence="2" id="KW-1133">Transmembrane helix</keyword>
<proteinExistence type="predicted"/>
<sequence length="256" mass="26743">MNVLKLAETRKKLREKLNRYRELKKQRGMTLLEIIIVLGIIGTIAAGVVVLAQRAYDNKAITDVVTNTNVVRTAIKETWGPTGVYPAEDIAHTLSLTEATARTVTGANKPPIATLIQLGKLSTSEAKNSISTNFYNIGNARVGTAAAGGVGGVAGVNPESRAFFIEVNGLDQKQCRNIALQVGNQWDYVQIVATGGGSGAYVAANNIDLATAPVAVAAGAGVIRTLANNGNVLITPETISAACSDSAQNSIILGSR</sequence>
<evidence type="ECO:0000256" key="1">
    <source>
        <dbReference type="ARBA" id="ARBA00004167"/>
    </source>
</evidence>
<accession>A0A612HB11</accession>
<gene>
    <name evidence="3" type="ORF">F3Q63_19170</name>
</gene>
<dbReference type="InterPro" id="IPR012902">
    <property type="entry name" value="N_methyl_site"/>
</dbReference>
<comment type="caution">
    <text evidence="3">The sequence shown here is derived from an EMBL/GenBank/DDBJ whole genome shotgun (WGS) entry which is preliminary data.</text>
</comment>
<dbReference type="Gene3D" id="3.30.1690.10">
    <property type="entry name" value="TcpA-like pilin"/>
    <property type="match status" value="1"/>
</dbReference>
<feature type="transmembrane region" description="Helical" evidence="2">
    <location>
        <begin position="31"/>
        <end position="52"/>
    </location>
</feature>
<evidence type="ECO:0000313" key="3">
    <source>
        <dbReference type="EMBL" id="ECW0109286.1"/>
    </source>
</evidence>
<dbReference type="PROSITE" id="PS00409">
    <property type="entry name" value="PROKAR_NTER_METHYL"/>
    <property type="match status" value="1"/>
</dbReference>
<organism evidence="3">
    <name type="scientific">Salmonella enterica I</name>
    <dbReference type="NCBI Taxonomy" id="59201"/>
    <lineage>
        <taxon>Bacteria</taxon>
        <taxon>Pseudomonadati</taxon>
        <taxon>Pseudomonadota</taxon>
        <taxon>Gammaproteobacteria</taxon>
        <taxon>Enterobacterales</taxon>
        <taxon>Enterobacteriaceae</taxon>
        <taxon>Salmonella</taxon>
    </lineage>
</organism>
<reference evidence="3" key="1">
    <citation type="submission" date="2019-09" db="EMBL/GenBank/DDBJ databases">
        <authorList>
            <consortium name="GenomeTrakr network: Whole genome sequencing for foodborne pathogen traceback"/>
        </authorList>
    </citation>
    <scope>NUCLEOTIDE SEQUENCE</scope>
    <source>
        <strain evidence="3">AUSMDU00020873</strain>
    </source>
</reference>
<name>A0A612HB11_SALET</name>
<protein>
    <submittedName>
        <fullName evidence="3">Type II secretion system protein</fullName>
    </submittedName>
</protein>
<evidence type="ECO:0000256" key="2">
    <source>
        <dbReference type="SAM" id="Phobius"/>
    </source>
</evidence>
<dbReference type="AlphaFoldDB" id="A0A612HB11"/>
<dbReference type="EMBL" id="AAKVAS010000027">
    <property type="protein sequence ID" value="ECW0109286.1"/>
    <property type="molecule type" value="Genomic_DNA"/>
</dbReference>
<comment type="subcellular location">
    <subcellularLocation>
        <location evidence="1">Membrane</location>
        <topology evidence="1">Single-pass membrane protein</topology>
    </subcellularLocation>
</comment>
<keyword evidence="2" id="KW-0812">Transmembrane</keyword>
<dbReference type="InterPro" id="IPR045584">
    <property type="entry name" value="Pilin-like"/>
</dbReference>